<sequence>MISNGVNTKYYANNRTQTFDQTFTWATTDNVKISDLMPFADAFLKKYHVSKMIAK</sequence>
<evidence type="ECO:0000313" key="2">
    <source>
        <dbReference type="Proteomes" id="UP000770785"/>
    </source>
</evidence>
<accession>A0ABX0XH31</accession>
<proteinExistence type="predicted"/>
<comment type="caution">
    <text evidence="1">The sequence shown here is derived from an EMBL/GenBank/DDBJ whole genome shotgun (WGS) entry which is preliminary data.</text>
</comment>
<dbReference type="RefSeq" id="WP_209037982.1">
    <property type="nucleotide sequence ID" value="NZ_JAATJH010000008.1"/>
</dbReference>
<dbReference type="Gene3D" id="3.90.1570.50">
    <property type="match status" value="1"/>
</dbReference>
<dbReference type="EMBL" id="JAATJH010000008">
    <property type="protein sequence ID" value="NJC28052.1"/>
    <property type="molecule type" value="Genomic_DNA"/>
</dbReference>
<reference evidence="1 2" key="1">
    <citation type="submission" date="2020-03" db="EMBL/GenBank/DDBJ databases">
        <title>Genomic Encyclopedia of Type Strains, Phase IV (KMG-IV): sequencing the most valuable type-strain genomes for metagenomic binning, comparative biology and taxonomic classification.</title>
        <authorList>
            <person name="Goeker M."/>
        </authorList>
    </citation>
    <scope>NUCLEOTIDE SEQUENCE [LARGE SCALE GENOMIC DNA]</scope>
    <source>
        <strain evidence="1 2">DSM 105096</strain>
    </source>
</reference>
<organism evidence="1 2">
    <name type="scientific">Neolewinella antarctica</name>
    <dbReference type="NCBI Taxonomy" id="442734"/>
    <lineage>
        <taxon>Bacteria</taxon>
        <taxon>Pseudomonadati</taxon>
        <taxon>Bacteroidota</taxon>
        <taxon>Saprospiria</taxon>
        <taxon>Saprospirales</taxon>
        <taxon>Lewinellaceae</taxon>
        <taxon>Neolewinella</taxon>
    </lineage>
</organism>
<evidence type="ECO:0000313" key="1">
    <source>
        <dbReference type="EMBL" id="NJC28052.1"/>
    </source>
</evidence>
<gene>
    <name evidence="1" type="ORF">GGR27_003571</name>
</gene>
<name>A0ABX0XH31_9BACT</name>
<protein>
    <submittedName>
        <fullName evidence="1">Type I site-specific restriction-modification system R (Restriction) subunit</fullName>
    </submittedName>
</protein>
<keyword evidence="2" id="KW-1185">Reference proteome</keyword>
<dbReference type="Proteomes" id="UP000770785">
    <property type="component" value="Unassembled WGS sequence"/>
</dbReference>